<dbReference type="Gene3D" id="1.10.3720.10">
    <property type="entry name" value="MetI-like"/>
    <property type="match status" value="1"/>
</dbReference>
<dbReference type="Proteomes" id="UP001595912">
    <property type="component" value="Unassembled WGS sequence"/>
</dbReference>
<evidence type="ECO:0000256" key="5">
    <source>
        <dbReference type="ARBA" id="ARBA00022989"/>
    </source>
</evidence>
<evidence type="ECO:0000256" key="3">
    <source>
        <dbReference type="ARBA" id="ARBA00022475"/>
    </source>
</evidence>
<dbReference type="EMBL" id="JBHSIU010000130">
    <property type="protein sequence ID" value="MFC5008168.1"/>
    <property type="molecule type" value="Genomic_DNA"/>
</dbReference>
<evidence type="ECO:0000256" key="1">
    <source>
        <dbReference type="ARBA" id="ARBA00004651"/>
    </source>
</evidence>
<dbReference type="PANTHER" id="PTHR30151:SF0">
    <property type="entry name" value="ABC TRANSPORTER PERMEASE PROTEIN MJ0413-RELATED"/>
    <property type="match status" value="1"/>
</dbReference>
<feature type="transmembrane region" description="Helical" evidence="7">
    <location>
        <begin position="35"/>
        <end position="54"/>
    </location>
</feature>
<feature type="transmembrane region" description="Helical" evidence="7">
    <location>
        <begin position="266"/>
        <end position="292"/>
    </location>
</feature>
<feature type="transmembrane region" description="Helical" evidence="7">
    <location>
        <begin position="74"/>
        <end position="95"/>
    </location>
</feature>
<dbReference type="PANTHER" id="PTHR30151">
    <property type="entry name" value="ALKANE SULFONATE ABC TRANSPORTER-RELATED, MEMBRANE SUBUNIT"/>
    <property type="match status" value="1"/>
</dbReference>
<dbReference type="InterPro" id="IPR000515">
    <property type="entry name" value="MetI-like"/>
</dbReference>
<reference evidence="10" key="1">
    <citation type="journal article" date="2019" name="Int. J. Syst. Evol. Microbiol.">
        <title>The Global Catalogue of Microorganisms (GCM) 10K type strain sequencing project: providing services to taxonomists for standard genome sequencing and annotation.</title>
        <authorList>
            <consortium name="The Broad Institute Genomics Platform"/>
            <consortium name="The Broad Institute Genome Sequencing Center for Infectious Disease"/>
            <person name="Wu L."/>
            <person name="Ma J."/>
        </authorList>
    </citation>
    <scope>NUCLEOTIDE SEQUENCE [LARGE SCALE GENOMIC DNA]</scope>
    <source>
        <strain evidence="10">CGMCC 4.7152</strain>
    </source>
</reference>
<comment type="similarity">
    <text evidence="7">Belongs to the binding-protein-dependent transport system permease family.</text>
</comment>
<protein>
    <submittedName>
        <fullName evidence="9">ABC transporter permease</fullName>
    </submittedName>
</protein>
<evidence type="ECO:0000256" key="6">
    <source>
        <dbReference type="ARBA" id="ARBA00023136"/>
    </source>
</evidence>
<proteinExistence type="inferred from homology"/>
<dbReference type="Pfam" id="PF00528">
    <property type="entry name" value="BPD_transp_1"/>
    <property type="match status" value="1"/>
</dbReference>
<keyword evidence="4 7" id="KW-0812">Transmembrane</keyword>
<sequence length="357" mass="38268">MATDVAVPAGSTLQGAARIHAALEKVANPARVNPILIGAGILSWIAFAVVATAVPDSDQLSLRDLQSVRATTTFTVVAGLAVAAVAAVIWALTLARGRAGAWAVDRASNGAAWLFGAGLWLLFWEISTAKTVLLAPPYFAAPQQILDRLWTDRGILSESLGNSLLLLAAGFAAGLAAGLVTGVVIGWYQTANYWVHPILMFLGPVPSLAWVPIIFVLFPTSYSGAVFLIALSVWFPITVLTRAGILSVPRSYFDVAQTLGARGWFLVLRISLPAALPSIFTGAFMALGVSFVTLTVAENFGVNSGLGWYLNWKKGWGDFPAVYAGIVVLVVVCGFLLILLFRTRNWVLRWEKELTRW</sequence>
<evidence type="ECO:0000259" key="8">
    <source>
        <dbReference type="PROSITE" id="PS50928"/>
    </source>
</evidence>
<keyword evidence="5 7" id="KW-1133">Transmembrane helix</keyword>
<feature type="transmembrane region" description="Helical" evidence="7">
    <location>
        <begin position="224"/>
        <end position="245"/>
    </location>
</feature>
<dbReference type="RefSeq" id="WP_380128818.1">
    <property type="nucleotide sequence ID" value="NZ_JBHSIU010000130.1"/>
</dbReference>
<evidence type="ECO:0000313" key="10">
    <source>
        <dbReference type="Proteomes" id="UP001595912"/>
    </source>
</evidence>
<dbReference type="InterPro" id="IPR035906">
    <property type="entry name" value="MetI-like_sf"/>
</dbReference>
<dbReference type="PROSITE" id="PS50928">
    <property type="entry name" value="ABC_TM1"/>
    <property type="match status" value="1"/>
</dbReference>
<feature type="transmembrane region" description="Helical" evidence="7">
    <location>
        <begin position="107"/>
        <end position="124"/>
    </location>
</feature>
<dbReference type="CDD" id="cd06261">
    <property type="entry name" value="TM_PBP2"/>
    <property type="match status" value="1"/>
</dbReference>
<evidence type="ECO:0000256" key="2">
    <source>
        <dbReference type="ARBA" id="ARBA00022448"/>
    </source>
</evidence>
<evidence type="ECO:0000313" key="9">
    <source>
        <dbReference type="EMBL" id="MFC5008168.1"/>
    </source>
</evidence>
<keyword evidence="3" id="KW-1003">Cell membrane</keyword>
<evidence type="ECO:0000256" key="4">
    <source>
        <dbReference type="ARBA" id="ARBA00022692"/>
    </source>
</evidence>
<feature type="transmembrane region" description="Helical" evidence="7">
    <location>
        <begin position="321"/>
        <end position="341"/>
    </location>
</feature>
<feature type="transmembrane region" description="Helical" evidence="7">
    <location>
        <begin position="199"/>
        <end position="218"/>
    </location>
</feature>
<name>A0ABV9WKT5_9ACTN</name>
<organism evidence="9 10">
    <name type="scientific">Dactylosporangium cerinum</name>
    <dbReference type="NCBI Taxonomy" id="1434730"/>
    <lineage>
        <taxon>Bacteria</taxon>
        <taxon>Bacillati</taxon>
        <taxon>Actinomycetota</taxon>
        <taxon>Actinomycetes</taxon>
        <taxon>Micromonosporales</taxon>
        <taxon>Micromonosporaceae</taxon>
        <taxon>Dactylosporangium</taxon>
    </lineage>
</organism>
<evidence type="ECO:0000256" key="7">
    <source>
        <dbReference type="RuleBase" id="RU363032"/>
    </source>
</evidence>
<feature type="transmembrane region" description="Helical" evidence="7">
    <location>
        <begin position="164"/>
        <end position="187"/>
    </location>
</feature>
<gene>
    <name evidence="9" type="ORF">ACFPIJ_61440</name>
</gene>
<accession>A0ABV9WKT5</accession>
<comment type="subcellular location">
    <subcellularLocation>
        <location evidence="1 7">Cell membrane</location>
        <topology evidence="1 7">Multi-pass membrane protein</topology>
    </subcellularLocation>
</comment>
<keyword evidence="2 7" id="KW-0813">Transport</keyword>
<feature type="domain" description="ABC transmembrane type-1" evidence="8">
    <location>
        <begin position="160"/>
        <end position="340"/>
    </location>
</feature>
<dbReference type="SUPFAM" id="SSF161098">
    <property type="entry name" value="MetI-like"/>
    <property type="match status" value="1"/>
</dbReference>
<comment type="caution">
    <text evidence="9">The sequence shown here is derived from an EMBL/GenBank/DDBJ whole genome shotgun (WGS) entry which is preliminary data.</text>
</comment>
<keyword evidence="6 7" id="KW-0472">Membrane</keyword>
<keyword evidence="10" id="KW-1185">Reference proteome</keyword>